<evidence type="ECO:0000313" key="1">
    <source>
        <dbReference type="EMBL" id="KAJ8872015.1"/>
    </source>
</evidence>
<dbReference type="EMBL" id="JARBHB010000012">
    <property type="protein sequence ID" value="KAJ8872015.1"/>
    <property type="molecule type" value="Genomic_DNA"/>
</dbReference>
<gene>
    <name evidence="1" type="ORF">PR048_028355</name>
</gene>
<dbReference type="Proteomes" id="UP001159363">
    <property type="component" value="Chromosome 11"/>
</dbReference>
<sequence length="610" mass="70196">MTNKCSICDEDIVAEEASYHYECRLKFFKPLRKKKISVRETDNPVAKAMKDIYEYMDDNTVCQLYCQKLKTVVSGTLPPDKNKKNGRNKEKMRHYSMCHHLQYSTTDLHILQIEQNLPFSLQKVWVVNLMASMGFSSSYYESRTLELSAMVKSEPVFKRGGLFNIEFEVLRNIPNIQRGGLFNIEFEEYSVTFLTSSEVAYTTLNSKNSVTFLTSSEVAYTTLKWNSWKYHQSCQIPLYWKAREIVAAAPSDSQLFNTVVRLRGFHFSMPYLECIGYLMDRALPLSSVSSSIKIENDTVAMDPFLLFQRISIIIKMYDDLRMYFEYKLVSLPLVLFNESGMRKTKNSGIDLAKRMQSVHHLRGIHQVHKEPLSWEELLCCIGSLTDVTASNTIFSPMGTIKAIVTLLISQHNKNGIESRQATGDADLLIDMTAIDKSEPLDKYTVGVIGEDVDLAVLLLVKTPADRDIFLFKIHLNTHTEVEEEGKKCLLRWYGATTKETILNLYRNQVFVKNCLNSKQENKDDNDEKLELPPTFVEELDENIEETIEDEDEEYEPQPEPFPLNKANRFNFQIIIFTYQCMGGIGHPMKKQLRVRGLVIVVIIGYWSHGS</sequence>
<accession>A0ABQ9GJ27</accession>
<reference evidence="1 2" key="1">
    <citation type="submission" date="2023-02" db="EMBL/GenBank/DDBJ databases">
        <title>LHISI_Scaffold_Assembly.</title>
        <authorList>
            <person name="Stuart O.P."/>
            <person name="Cleave R."/>
            <person name="Magrath M.J.L."/>
            <person name="Mikheyev A.S."/>
        </authorList>
    </citation>
    <scope>NUCLEOTIDE SEQUENCE [LARGE SCALE GENOMIC DNA]</scope>
    <source>
        <strain evidence="1">Daus_M_001</strain>
        <tissue evidence="1">Leg muscle</tissue>
    </source>
</reference>
<organism evidence="1 2">
    <name type="scientific">Dryococelus australis</name>
    <dbReference type="NCBI Taxonomy" id="614101"/>
    <lineage>
        <taxon>Eukaryota</taxon>
        <taxon>Metazoa</taxon>
        <taxon>Ecdysozoa</taxon>
        <taxon>Arthropoda</taxon>
        <taxon>Hexapoda</taxon>
        <taxon>Insecta</taxon>
        <taxon>Pterygota</taxon>
        <taxon>Neoptera</taxon>
        <taxon>Polyneoptera</taxon>
        <taxon>Phasmatodea</taxon>
        <taxon>Verophasmatodea</taxon>
        <taxon>Anareolatae</taxon>
        <taxon>Phasmatidae</taxon>
        <taxon>Eurycanthinae</taxon>
        <taxon>Dryococelus</taxon>
    </lineage>
</organism>
<name>A0ABQ9GJ27_9NEOP</name>
<keyword evidence="2" id="KW-1185">Reference proteome</keyword>
<protein>
    <submittedName>
        <fullName evidence="1">Uncharacterized protein</fullName>
    </submittedName>
</protein>
<comment type="caution">
    <text evidence="1">The sequence shown here is derived from an EMBL/GenBank/DDBJ whole genome shotgun (WGS) entry which is preliminary data.</text>
</comment>
<evidence type="ECO:0000313" key="2">
    <source>
        <dbReference type="Proteomes" id="UP001159363"/>
    </source>
</evidence>
<proteinExistence type="predicted"/>